<sequence>MLEECGQYGSLLWLSYVWAVPWLLKQTALTYLKSLFHFAGTISRASLGTAQEAVRVHISMQAHLSVEKM</sequence>
<dbReference type="EMBL" id="UINC01146660">
    <property type="protein sequence ID" value="SVD37518.1"/>
    <property type="molecule type" value="Genomic_DNA"/>
</dbReference>
<proteinExistence type="predicted"/>
<reference evidence="1" key="1">
    <citation type="submission" date="2018-05" db="EMBL/GenBank/DDBJ databases">
        <authorList>
            <person name="Lanie J.A."/>
            <person name="Ng W.-L."/>
            <person name="Kazmierczak K.M."/>
            <person name="Andrzejewski T.M."/>
            <person name="Davidsen T.M."/>
            <person name="Wayne K.J."/>
            <person name="Tettelin H."/>
            <person name="Glass J.I."/>
            <person name="Rusch D."/>
            <person name="Podicherti R."/>
            <person name="Tsui H.-C.T."/>
            <person name="Winkler M.E."/>
        </authorList>
    </citation>
    <scope>NUCLEOTIDE SEQUENCE</scope>
</reference>
<name>A0A382UV02_9ZZZZ</name>
<accession>A0A382UV02</accession>
<evidence type="ECO:0000313" key="1">
    <source>
        <dbReference type="EMBL" id="SVD37518.1"/>
    </source>
</evidence>
<gene>
    <name evidence="1" type="ORF">METZ01_LOCUS390372</name>
</gene>
<dbReference type="AlphaFoldDB" id="A0A382UV02"/>
<protein>
    <submittedName>
        <fullName evidence="1">Uncharacterized protein</fullName>
    </submittedName>
</protein>
<organism evidence="1">
    <name type="scientific">marine metagenome</name>
    <dbReference type="NCBI Taxonomy" id="408172"/>
    <lineage>
        <taxon>unclassified sequences</taxon>
        <taxon>metagenomes</taxon>
        <taxon>ecological metagenomes</taxon>
    </lineage>
</organism>